<reference evidence="2" key="1">
    <citation type="submission" date="2021-01" db="UniProtKB">
        <authorList>
            <consortium name="EnsemblMetazoa"/>
        </authorList>
    </citation>
    <scope>IDENTIFICATION</scope>
</reference>
<feature type="transmembrane region" description="Helical" evidence="1">
    <location>
        <begin position="123"/>
        <end position="143"/>
    </location>
</feature>
<keyword evidence="1" id="KW-0812">Transmembrane</keyword>
<sequence>METCRLGTVIVLLHLVNGLFIGLGLWLDEFFIDGLSMNDGSGQSFTDERAAMRGMFLAAFITIWNSQFQINMANCRKKYFKWQGGAGAILCFLSFALAMATMIVGEASDINTMVHTSGKAYPLAVTGTVTLGLTSVVAVLYLIRVCKEPSTCN</sequence>
<protein>
    <submittedName>
        <fullName evidence="2">Uncharacterized protein</fullName>
    </submittedName>
</protein>
<evidence type="ECO:0000313" key="3">
    <source>
        <dbReference type="Proteomes" id="UP000594262"/>
    </source>
</evidence>
<dbReference type="EnsemblMetazoa" id="CLYHEMT007649.1">
    <property type="protein sequence ID" value="CLYHEMP007649.1"/>
    <property type="gene ID" value="CLYHEMG007649"/>
</dbReference>
<feature type="transmembrane region" description="Helical" evidence="1">
    <location>
        <begin position="82"/>
        <end position="103"/>
    </location>
</feature>
<feature type="transmembrane region" description="Helical" evidence="1">
    <location>
        <begin position="50"/>
        <end position="70"/>
    </location>
</feature>
<keyword evidence="1" id="KW-0472">Membrane</keyword>
<keyword evidence="3" id="KW-1185">Reference proteome</keyword>
<organism evidence="2 3">
    <name type="scientific">Clytia hemisphaerica</name>
    <dbReference type="NCBI Taxonomy" id="252671"/>
    <lineage>
        <taxon>Eukaryota</taxon>
        <taxon>Metazoa</taxon>
        <taxon>Cnidaria</taxon>
        <taxon>Hydrozoa</taxon>
        <taxon>Hydroidolina</taxon>
        <taxon>Leptothecata</taxon>
        <taxon>Obeliida</taxon>
        <taxon>Clytiidae</taxon>
        <taxon>Clytia</taxon>
    </lineage>
</organism>
<name>A0A7M5V515_9CNID</name>
<dbReference type="AlphaFoldDB" id="A0A7M5V515"/>
<keyword evidence="1" id="KW-1133">Transmembrane helix</keyword>
<dbReference type="Proteomes" id="UP000594262">
    <property type="component" value="Unplaced"/>
</dbReference>
<proteinExistence type="predicted"/>
<feature type="transmembrane region" description="Helical" evidence="1">
    <location>
        <begin position="7"/>
        <end position="27"/>
    </location>
</feature>
<accession>A0A7M5V515</accession>
<evidence type="ECO:0000313" key="2">
    <source>
        <dbReference type="EnsemblMetazoa" id="CLYHEMP007649.1"/>
    </source>
</evidence>
<evidence type="ECO:0000256" key="1">
    <source>
        <dbReference type="SAM" id="Phobius"/>
    </source>
</evidence>